<comment type="caution">
    <text evidence="2">The sequence shown here is derived from an EMBL/GenBank/DDBJ whole genome shotgun (WGS) entry which is preliminary data.</text>
</comment>
<reference evidence="2" key="1">
    <citation type="submission" date="2019-08" db="EMBL/GenBank/DDBJ databases">
        <authorList>
            <person name="Kucharzyk K."/>
            <person name="Murdoch R.W."/>
            <person name="Higgins S."/>
            <person name="Loffler F."/>
        </authorList>
    </citation>
    <scope>NUCLEOTIDE SEQUENCE</scope>
</reference>
<evidence type="ECO:0000256" key="1">
    <source>
        <dbReference type="SAM" id="MobiDB-lite"/>
    </source>
</evidence>
<gene>
    <name evidence="2" type="ORF">SDC9_104373</name>
</gene>
<protein>
    <submittedName>
        <fullName evidence="2">Uncharacterized protein</fullName>
    </submittedName>
</protein>
<evidence type="ECO:0000313" key="2">
    <source>
        <dbReference type="EMBL" id="MPM57551.1"/>
    </source>
</evidence>
<dbReference type="EMBL" id="VSSQ01016329">
    <property type="protein sequence ID" value="MPM57551.1"/>
    <property type="molecule type" value="Genomic_DNA"/>
</dbReference>
<accession>A0A645AYZ8</accession>
<feature type="region of interest" description="Disordered" evidence="1">
    <location>
        <begin position="251"/>
        <end position="285"/>
    </location>
</feature>
<sequence>MAGTDRPAGVQVPLEDRARAEGARALAAHLVEAPPGAGAGVVEGPDVLAGVEVRPTRAGVMDPLVVREERASFGIGPGQRPVVAEDVRDSGGDHLADRRASRHVDHRLVLDDPVDADRTGGIRLRGLHRAPDGAGTHRQDRSGVLGGLAEHLLGGLAADRAVGAVLLDRHRPVDDEQMVLGIGLVERLVGRVPGGRHHQFVVVHRQQAEHQLLDGGAAGAQGALHAAGAFLELQPDHIGLGDRAELPGDLLGGGRWGAGGRGGTSHREDRRQSPTELQEVTPLDPSPGEVLDECRFLPALRLVRHATAISSRADAAPVGSRLRRTSQRDASALILTRLSVYGTCSGRSGSARTARTATHRQPWVTQSIHCSTPSPVRAEVSITLAVGFTAARLRRKSSLSKSR</sequence>
<organism evidence="2">
    <name type="scientific">bioreactor metagenome</name>
    <dbReference type="NCBI Taxonomy" id="1076179"/>
    <lineage>
        <taxon>unclassified sequences</taxon>
        <taxon>metagenomes</taxon>
        <taxon>ecological metagenomes</taxon>
    </lineage>
</organism>
<feature type="compositionally biased region" description="Gly residues" evidence="1">
    <location>
        <begin position="251"/>
        <end position="263"/>
    </location>
</feature>
<name>A0A645AYZ8_9ZZZZ</name>
<dbReference type="AlphaFoldDB" id="A0A645AYZ8"/>
<proteinExistence type="predicted"/>